<keyword evidence="2" id="KW-1185">Reference proteome</keyword>
<comment type="caution">
    <text evidence="1">The sequence shown here is derived from an EMBL/GenBank/DDBJ whole genome shotgun (WGS) entry which is preliminary data.</text>
</comment>
<name>A0A8X6GR54_TRICU</name>
<protein>
    <submittedName>
        <fullName evidence="1">Uncharacterized protein</fullName>
    </submittedName>
</protein>
<dbReference type="EMBL" id="BMAO01026393">
    <property type="protein sequence ID" value="GFR09418.1"/>
    <property type="molecule type" value="Genomic_DNA"/>
</dbReference>
<dbReference type="Proteomes" id="UP000887116">
    <property type="component" value="Unassembled WGS sequence"/>
</dbReference>
<organism evidence="1 2">
    <name type="scientific">Trichonephila clavata</name>
    <name type="common">Joro spider</name>
    <name type="synonym">Nephila clavata</name>
    <dbReference type="NCBI Taxonomy" id="2740835"/>
    <lineage>
        <taxon>Eukaryota</taxon>
        <taxon>Metazoa</taxon>
        <taxon>Ecdysozoa</taxon>
        <taxon>Arthropoda</taxon>
        <taxon>Chelicerata</taxon>
        <taxon>Arachnida</taxon>
        <taxon>Araneae</taxon>
        <taxon>Araneomorphae</taxon>
        <taxon>Entelegynae</taxon>
        <taxon>Araneoidea</taxon>
        <taxon>Nephilidae</taxon>
        <taxon>Trichonephila</taxon>
    </lineage>
</organism>
<evidence type="ECO:0000313" key="1">
    <source>
        <dbReference type="EMBL" id="GFR09418.1"/>
    </source>
</evidence>
<gene>
    <name evidence="1" type="ORF">TNCT_126761</name>
</gene>
<proteinExistence type="predicted"/>
<evidence type="ECO:0000313" key="2">
    <source>
        <dbReference type="Proteomes" id="UP000887116"/>
    </source>
</evidence>
<dbReference type="AlphaFoldDB" id="A0A8X6GR54"/>
<sequence>MNGTTQMAYRNRIRLERASLEQLNGTTETPYDRIKQIREYKRMNASERINDDASTSAAGAFEIMQIMDDEIASILTPDCVGIDCVRSPFMKTRWADKWHRDFW</sequence>
<reference evidence="1" key="1">
    <citation type="submission" date="2020-07" db="EMBL/GenBank/DDBJ databases">
        <title>Multicomponent nature underlies the extraordinary mechanical properties of spider dragline silk.</title>
        <authorList>
            <person name="Kono N."/>
            <person name="Nakamura H."/>
            <person name="Mori M."/>
            <person name="Yoshida Y."/>
            <person name="Ohtoshi R."/>
            <person name="Malay A.D."/>
            <person name="Moran D.A.P."/>
            <person name="Tomita M."/>
            <person name="Numata K."/>
            <person name="Arakawa K."/>
        </authorList>
    </citation>
    <scope>NUCLEOTIDE SEQUENCE</scope>
</reference>
<accession>A0A8X6GR54</accession>
<dbReference type="OrthoDB" id="7448201at2759"/>